<feature type="binding site" evidence="1">
    <location>
        <position position="58"/>
    </location>
    <ligand>
        <name>Mg(2+)</name>
        <dbReference type="ChEBI" id="CHEBI:18420"/>
    </ligand>
</feature>
<evidence type="ECO:0000259" key="2">
    <source>
        <dbReference type="Pfam" id="PF01648"/>
    </source>
</evidence>
<dbReference type="Proteomes" id="UP000478636">
    <property type="component" value="Unassembled WGS sequence"/>
</dbReference>
<dbReference type="AlphaFoldDB" id="A0A0N8VYF0"/>
<dbReference type="EMBL" id="WSZI01000008">
    <property type="protein sequence ID" value="MWN20595.1"/>
    <property type="molecule type" value="Genomic_DNA"/>
</dbReference>
<keyword evidence="1" id="KW-0963">Cytoplasm</keyword>
<organism evidence="3 4">
    <name type="scientific">Leuconostoc lactis</name>
    <dbReference type="NCBI Taxonomy" id="1246"/>
    <lineage>
        <taxon>Bacteria</taxon>
        <taxon>Bacillati</taxon>
        <taxon>Bacillota</taxon>
        <taxon>Bacilli</taxon>
        <taxon>Lactobacillales</taxon>
        <taxon>Lactobacillaceae</taxon>
        <taxon>Leuconostoc</taxon>
    </lineage>
</organism>
<keyword evidence="1" id="KW-0275">Fatty acid biosynthesis</keyword>
<keyword evidence="1" id="KW-0444">Lipid biosynthesis</keyword>
<comment type="cofactor">
    <cofactor evidence="1">
        <name>Mg(2+)</name>
        <dbReference type="ChEBI" id="CHEBI:18420"/>
    </cofactor>
</comment>
<name>A0A0N8VYF0_LEULA</name>
<dbReference type="eggNOG" id="COG0736">
    <property type="taxonomic scope" value="Bacteria"/>
</dbReference>
<dbReference type="KEGG" id="llf:BCR17_02995"/>
<proteinExistence type="inferred from homology"/>
<dbReference type="GO" id="GO:0006633">
    <property type="term" value="P:fatty acid biosynthetic process"/>
    <property type="evidence" value="ECO:0007669"/>
    <property type="project" value="UniProtKB-UniRule"/>
</dbReference>
<evidence type="ECO:0000256" key="1">
    <source>
        <dbReference type="HAMAP-Rule" id="MF_00101"/>
    </source>
</evidence>
<reference evidence="3 4" key="1">
    <citation type="submission" date="2019-12" db="EMBL/GenBank/DDBJ databases">
        <title>Complete genome sequence of Leuconostoc lactis strain AVN1 provides insights into metabolic potential.</title>
        <authorList>
            <person name="Besrour N."/>
            <person name="Najjari A."/>
            <person name="Fhoula I."/>
            <person name="Jaballah S."/>
            <person name="Klibi N."/>
            <person name="Ouzari H.I."/>
        </authorList>
    </citation>
    <scope>NUCLEOTIDE SEQUENCE [LARGE SCALE GENOMIC DNA]</scope>
    <source>
        <strain evidence="3 4">AVN1</strain>
    </source>
</reference>
<dbReference type="Gene3D" id="3.90.470.20">
    <property type="entry name" value="4'-phosphopantetheinyl transferase domain"/>
    <property type="match status" value="1"/>
</dbReference>
<dbReference type="HAMAP" id="MF_00101">
    <property type="entry name" value="AcpS"/>
    <property type="match status" value="1"/>
</dbReference>
<gene>
    <name evidence="1" type="primary">acpS</name>
    <name evidence="3" type="ORF">GQS40_01285</name>
</gene>
<comment type="function">
    <text evidence="1">Transfers the 4'-phosphopantetheine moiety from coenzyme A to a Ser of acyl-carrier-protein.</text>
</comment>
<dbReference type="GO" id="GO:0005737">
    <property type="term" value="C:cytoplasm"/>
    <property type="evidence" value="ECO:0007669"/>
    <property type="project" value="UniProtKB-SubCell"/>
</dbReference>
<keyword evidence="1 3" id="KW-0808">Transferase</keyword>
<evidence type="ECO:0000313" key="4">
    <source>
        <dbReference type="Proteomes" id="UP000478636"/>
    </source>
</evidence>
<dbReference type="RefSeq" id="WP_010002253.1">
    <property type="nucleotide sequence ID" value="NZ_CALTUT010000022.1"/>
</dbReference>
<feature type="binding site" evidence="1">
    <location>
        <position position="8"/>
    </location>
    <ligand>
        <name>Mg(2+)</name>
        <dbReference type="ChEBI" id="CHEBI:18420"/>
    </ligand>
</feature>
<dbReference type="InterPro" id="IPR037143">
    <property type="entry name" value="4-PPantetheinyl_Trfase_dom_sf"/>
</dbReference>
<dbReference type="InterPro" id="IPR004568">
    <property type="entry name" value="Ppantetheine-prot_Trfase_dom"/>
</dbReference>
<sequence length="136" mass="15420">MIIGIGNDTESISRVGQIVTRQENFMTTILTDAERRQASERHGKHYHEFVAGRFSAKEAFSKATGYGIGAKVHWHDIEILNEENGRPVMLVKNFPYTIHVAITHSGDFVNTVVVIERLTIWERVSLKLFPKRGVLS</sequence>
<keyword evidence="1" id="KW-0443">Lipid metabolism</keyword>
<accession>A0A0N8VYF0</accession>
<comment type="caution">
    <text evidence="3">The sequence shown here is derived from an EMBL/GenBank/DDBJ whole genome shotgun (WGS) entry which is preliminary data.</text>
</comment>
<dbReference type="NCBIfam" id="TIGR00556">
    <property type="entry name" value="pantethn_trn"/>
    <property type="match status" value="1"/>
</dbReference>
<protein>
    <recommendedName>
        <fullName evidence="1">Holo-[acyl-carrier-protein] synthase</fullName>
        <shortName evidence="1">Holo-ACP synthase</shortName>
        <ecNumber evidence="1">2.7.8.7</ecNumber>
    </recommendedName>
    <alternativeName>
        <fullName evidence="1">4'-phosphopantetheinyl transferase AcpS</fullName>
    </alternativeName>
</protein>
<comment type="catalytic activity">
    <reaction evidence="1">
        <text>apo-[ACP] + CoA = holo-[ACP] + adenosine 3',5'-bisphosphate + H(+)</text>
        <dbReference type="Rhea" id="RHEA:12068"/>
        <dbReference type="Rhea" id="RHEA-COMP:9685"/>
        <dbReference type="Rhea" id="RHEA-COMP:9690"/>
        <dbReference type="ChEBI" id="CHEBI:15378"/>
        <dbReference type="ChEBI" id="CHEBI:29999"/>
        <dbReference type="ChEBI" id="CHEBI:57287"/>
        <dbReference type="ChEBI" id="CHEBI:58343"/>
        <dbReference type="ChEBI" id="CHEBI:64479"/>
        <dbReference type="EC" id="2.7.8.7"/>
    </reaction>
</comment>
<dbReference type="InterPro" id="IPR008278">
    <property type="entry name" value="4-PPantetheinyl_Trfase_dom"/>
</dbReference>
<dbReference type="Pfam" id="PF01648">
    <property type="entry name" value="ACPS"/>
    <property type="match status" value="1"/>
</dbReference>
<dbReference type="InterPro" id="IPR002582">
    <property type="entry name" value="ACPS"/>
</dbReference>
<feature type="domain" description="4'-phosphopantetheinyl transferase" evidence="2">
    <location>
        <begin position="4"/>
        <end position="105"/>
    </location>
</feature>
<dbReference type="EC" id="2.7.8.7" evidence="1"/>
<dbReference type="GO" id="GO:0008897">
    <property type="term" value="F:holo-[acyl-carrier-protein] synthase activity"/>
    <property type="evidence" value="ECO:0007669"/>
    <property type="project" value="UniProtKB-UniRule"/>
</dbReference>
<keyword evidence="1" id="KW-0479">Metal-binding</keyword>
<evidence type="ECO:0000313" key="3">
    <source>
        <dbReference type="EMBL" id="MWN20595.1"/>
    </source>
</evidence>
<dbReference type="OrthoDB" id="517356at2"/>
<comment type="similarity">
    <text evidence="1">Belongs to the P-Pant transferase superfamily. AcpS family.</text>
</comment>
<keyword evidence="1" id="KW-0276">Fatty acid metabolism</keyword>
<keyword evidence="1" id="KW-0460">Magnesium</keyword>
<dbReference type="NCBIfam" id="TIGR00516">
    <property type="entry name" value="acpS"/>
    <property type="match status" value="1"/>
</dbReference>
<dbReference type="GO" id="GO:0000287">
    <property type="term" value="F:magnesium ion binding"/>
    <property type="evidence" value="ECO:0007669"/>
    <property type="project" value="UniProtKB-UniRule"/>
</dbReference>
<comment type="subcellular location">
    <subcellularLocation>
        <location evidence="1">Cytoplasm</location>
    </subcellularLocation>
</comment>
<dbReference type="SUPFAM" id="SSF56214">
    <property type="entry name" value="4'-phosphopantetheinyl transferase"/>
    <property type="match status" value="1"/>
</dbReference>